<keyword evidence="4" id="KW-1003">Cell membrane</keyword>
<comment type="catalytic activity">
    <reaction evidence="1">
        <text>ATP + protein L-histidine = ADP + protein N-phospho-L-histidine.</text>
        <dbReference type="EC" id="2.7.13.3"/>
    </reaction>
</comment>
<dbReference type="InterPro" id="IPR036097">
    <property type="entry name" value="HisK_dim/P_sf"/>
</dbReference>
<dbReference type="KEGG" id="tcn:H9L16_10995"/>
<dbReference type="PANTHER" id="PTHR43047">
    <property type="entry name" value="TWO-COMPONENT HISTIDINE PROTEIN KINASE"/>
    <property type="match status" value="1"/>
</dbReference>
<sequence>MILAACGLAVVAIMLLGWSLWDASRADWMLPVAGLAMVALMLVVLWGVVSQSRGRHAAEDRLQAIADSLPGTVYVLRRTPENAFSFEFLSANAGETLGINREHVLRDANAARQALVEEDRQLLIAAAIHSAEHLTGLEVDFRIRKPDGNLHWMRSSGIPVPQTNGDVLWNGYWSDITENKATEQALRDALQRLDEALSVAGLGEWTCDLATGALTWSPQVYRMLHLDPSLGPLDLAEAVALFEDGAELTADAFFKAQETGEPQTYDLTYVRPDGEAARLQFIAVSKVDQSGVVCGMHGTVQDISGRMALEEGLSKAKDAADVANHAKTVFLATMSHEIRTHLNGMLGILEVIFMTPLNPDLQGALEGVRESGKSLQQIIDDILDFSKVEAGKLDIRPEATSIADLVAGVQRVHAGNASGVGLELRHSVDPDIRPAVMVDGLRLRQILGNFVSNAIKFTHSGHVEIRALLLGREGARELVRFQVQDTGIGISPEQQQRLFQPFEQAEAHTATRFGGTGLGLSISRRLAELMGGEVSMASAPGEGTIMTLDLPLAAADPALLAPEREGVENPATRLPQDRKVPTTTQAASDGTLVLVVDDHPVNRMVMRSQLNVLGYAVEEVESGTEALEQWQTGRFGLVLTDCNMPFMSGYELSQRIREAEVDCGRRRTPIVACSANVIGGVYEECRSAGMDDYVPKPTELVVLAEVMDRWLPLKKVPSLGASAQSAREEVGRLPASPDDPAPLAVSGGSPVDSPQVLKHFRRVNDADVLLLRQAVQSSDLDAVTHLAHRIKGACGFIGAIGLATASGTLEQAARAGDASTIEHLMEEFDSKLERLYAYLDAEQPR</sequence>
<feature type="domain" description="HPt" evidence="21">
    <location>
        <begin position="749"/>
        <end position="842"/>
    </location>
</feature>
<dbReference type="SUPFAM" id="SSF55874">
    <property type="entry name" value="ATPase domain of HSP90 chaperone/DNA topoisomerase II/histidine kinase"/>
    <property type="match status" value="1"/>
</dbReference>
<keyword evidence="6 15" id="KW-0597">Phosphoprotein</keyword>
<evidence type="ECO:0000259" key="19">
    <source>
        <dbReference type="PROSITE" id="PS50110"/>
    </source>
</evidence>
<feature type="domain" description="PAC" evidence="20">
    <location>
        <begin position="263"/>
        <end position="315"/>
    </location>
</feature>
<dbReference type="InterPro" id="IPR001789">
    <property type="entry name" value="Sig_transdc_resp-reg_receiver"/>
</dbReference>
<reference evidence="22 23" key="1">
    <citation type="submission" date="2020-08" db="EMBL/GenBank/DDBJ databases">
        <title>Genome sequence of Thermomonas carbonis KCTC 42013T.</title>
        <authorList>
            <person name="Hyun D.-W."/>
            <person name="Bae J.-W."/>
        </authorList>
    </citation>
    <scope>NUCLEOTIDE SEQUENCE [LARGE SCALE GENOMIC DNA]</scope>
    <source>
        <strain evidence="22 23">KCTC 42013</strain>
    </source>
</reference>
<dbReference type="GO" id="GO:0000155">
    <property type="term" value="F:phosphorelay sensor kinase activity"/>
    <property type="evidence" value="ECO:0007669"/>
    <property type="project" value="InterPro"/>
</dbReference>
<evidence type="ECO:0000256" key="1">
    <source>
        <dbReference type="ARBA" id="ARBA00000085"/>
    </source>
</evidence>
<evidence type="ECO:0000256" key="9">
    <source>
        <dbReference type="ARBA" id="ARBA00022777"/>
    </source>
</evidence>
<dbReference type="InterPro" id="IPR000700">
    <property type="entry name" value="PAS-assoc_C"/>
</dbReference>
<dbReference type="Pfam" id="PF01627">
    <property type="entry name" value="Hpt"/>
    <property type="match status" value="1"/>
</dbReference>
<dbReference type="EMBL" id="CP060719">
    <property type="protein sequence ID" value="QNN69211.1"/>
    <property type="molecule type" value="Genomic_DNA"/>
</dbReference>
<evidence type="ECO:0000256" key="14">
    <source>
        <dbReference type="PROSITE-ProRule" id="PRU00110"/>
    </source>
</evidence>
<keyword evidence="13 17" id="KW-0472">Membrane</keyword>
<feature type="domain" description="Response regulatory" evidence="19">
    <location>
        <begin position="592"/>
        <end position="711"/>
    </location>
</feature>
<evidence type="ECO:0000313" key="23">
    <source>
        <dbReference type="Proteomes" id="UP000515804"/>
    </source>
</evidence>
<evidence type="ECO:0000313" key="22">
    <source>
        <dbReference type="EMBL" id="QNN69211.1"/>
    </source>
</evidence>
<dbReference type="Pfam" id="PF02518">
    <property type="entry name" value="HATPase_c"/>
    <property type="match status" value="1"/>
</dbReference>
<evidence type="ECO:0000256" key="8">
    <source>
        <dbReference type="ARBA" id="ARBA00022692"/>
    </source>
</evidence>
<feature type="modified residue" description="4-aspartylphosphate" evidence="15">
    <location>
        <position position="641"/>
    </location>
</feature>
<dbReference type="Pfam" id="PF00512">
    <property type="entry name" value="HisKA"/>
    <property type="match status" value="1"/>
</dbReference>
<dbReference type="GO" id="GO:0005886">
    <property type="term" value="C:plasma membrane"/>
    <property type="evidence" value="ECO:0007669"/>
    <property type="project" value="UniProtKB-SubCell"/>
</dbReference>
<gene>
    <name evidence="22" type="ORF">H9L16_10995</name>
</gene>
<dbReference type="SUPFAM" id="SSF52172">
    <property type="entry name" value="CheY-like"/>
    <property type="match status" value="1"/>
</dbReference>
<accession>A0A7G9SMY6</accession>
<keyword evidence="5" id="KW-0997">Cell inner membrane</keyword>
<evidence type="ECO:0000256" key="2">
    <source>
        <dbReference type="ARBA" id="ARBA00004429"/>
    </source>
</evidence>
<dbReference type="SUPFAM" id="SSF55785">
    <property type="entry name" value="PYP-like sensor domain (PAS domain)"/>
    <property type="match status" value="2"/>
</dbReference>
<feature type="domain" description="PAC" evidence="20">
    <location>
        <begin position="137"/>
        <end position="188"/>
    </location>
</feature>
<dbReference type="RefSeq" id="WP_187551734.1">
    <property type="nucleotide sequence ID" value="NZ_BMZL01000002.1"/>
</dbReference>
<dbReference type="InterPro" id="IPR035965">
    <property type="entry name" value="PAS-like_dom_sf"/>
</dbReference>
<dbReference type="Proteomes" id="UP000515804">
    <property type="component" value="Chromosome"/>
</dbReference>
<keyword evidence="8 17" id="KW-0812">Transmembrane</keyword>
<dbReference type="PROSITE" id="PS50110">
    <property type="entry name" value="RESPONSE_REGULATORY"/>
    <property type="match status" value="1"/>
</dbReference>
<feature type="compositionally biased region" description="Low complexity" evidence="16">
    <location>
        <begin position="733"/>
        <end position="744"/>
    </location>
</feature>
<dbReference type="InterPro" id="IPR008207">
    <property type="entry name" value="Sig_transdc_His_kin_Hpt_dom"/>
</dbReference>
<dbReference type="PROSITE" id="PS50109">
    <property type="entry name" value="HIS_KIN"/>
    <property type="match status" value="1"/>
</dbReference>
<keyword evidence="11 17" id="KW-1133">Transmembrane helix</keyword>
<dbReference type="FunFam" id="3.30.565.10:FF:000010">
    <property type="entry name" value="Sensor histidine kinase RcsC"/>
    <property type="match status" value="1"/>
</dbReference>
<keyword evidence="10" id="KW-0547">Nucleotide-binding</keyword>
<dbReference type="Pfam" id="PF00072">
    <property type="entry name" value="Response_reg"/>
    <property type="match status" value="1"/>
</dbReference>
<dbReference type="Gene3D" id="3.40.50.2300">
    <property type="match status" value="1"/>
</dbReference>
<dbReference type="CDD" id="cd00088">
    <property type="entry name" value="HPT"/>
    <property type="match status" value="1"/>
</dbReference>
<evidence type="ECO:0000256" key="5">
    <source>
        <dbReference type="ARBA" id="ARBA00022519"/>
    </source>
</evidence>
<dbReference type="Gene3D" id="3.30.450.20">
    <property type="entry name" value="PAS domain"/>
    <property type="match status" value="2"/>
</dbReference>
<evidence type="ECO:0000256" key="4">
    <source>
        <dbReference type="ARBA" id="ARBA00022475"/>
    </source>
</evidence>
<evidence type="ECO:0000259" key="21">
    <source>
        <dbReference type="PROSITE" id="PS50894"/>
    </source>
</evidence>
<evidence type="ECO:0000256" key="17">
    <source>
        <dbReference type="SAM" id="Phobius"/>
    </source>
</evidence>
<dbReference type="AlphaFoldDB" id="A0A7G9SMY6"/>
<dbReference type="InterPro" id="IPR036641">
    <property type="entry name" value="HPT_dom_sf"/>
</dbReference>
<dbReference type="Gene3D" id="1.10.287.130">
    <property type="match status" value="1"/>
</dbReference>
<dbReference type="InterPro" id="IPR003661">
    <property type="entry name" value="HisK_dim/P_dom"/>
</dbReference>
<name>A0A7G9SMY6_9GAMM</name>
<evidence type="ECO:0000256" key="13">
    <source>
        <dbReference type="ARBA" id="ARBA00023136"/>
    </source>
</evidence>
<proteinExistence type="predicted"/>
<organism evidence="22 23">
    <name type="scientific">Thermomonas carbonis</name>
    <dbReference type="NCBI Taxonomy" id="1463158"/>
    <lineage>
        <taxon>Bacteria</taxon>
        <taxon>Pseudomonadati</taxon>
        <taxon>Pseudomonadota</taxon>
        <taxon>Gammaproteobacteria</taxon>
        <taxon>Lysobacterales</taxon>
        <taxon>Lysobacteraceae</taxon>
        <taxon>Thermomonas</taxon>
    </lineage>
</organism>
<dbReference type="SUPFAM" id="SSF47226">
    <property type="entry name" value="Histidine-containing phosphotransfer domain, HPT domain"/>
    <property type="match status" value="1"/>
</dbReference>
<evidence type="ECO:0000256" key="11">
    <source>
        <dbReference type="ARBA" id="ARBA00022989"/>
    </source>
</evidence>
<evidence type="ECO:0000256" key="15">
    <source>
        <dbReference type="PROSITE-ProRule" id="PRU00169"/>
    </source>
</evidence>
<keyword evidence="12" id="KW-0902">Two-component regulatory system</keyword>
<dbReference type="InterPro" id="IPR004358">
    <property type="entry name" value="Sig_transdc_His_kin-like_C"/>
</dbReference>
<evidence type="ECO:0000256" key="12">
    <source>
        <dbReference type="ARBA" id="ARBA00023012"/>
    </source>
</evidence>
<dbReference type="SMART" id="SM00086">
    <property type="entry name" value="PAC"/>
    <property type="match status" value="2"/>
</dbReference>
<dbReference type="EC" id="2.7.13.3" evidence="3"/>
<feature type="modified residue" description="Phosphohistidine" evidence="14">
    <location>
        <position position="788"/>
    </location>
</feature>
<dbReference type="InterPro" id="IPR013655">
    <property type="entry name" value="PAS_fold_3"/>
</dbReference>
<evidence type="ECO:0000259" key="18">
    <source>
        <dbReference type="PROSITE" id="PS50109"/>
    </source>
</evidence>
<feature type="region of interest" description="Disordered" evidence="16">
    <location>
        <begin position="725"/>
        <end position="748"/>
    </location>
</feature>
<evidence type="ECO:0000256" key="3">
    <source>
        <dbReference type="ARBA" id="ARBA00012438"/>
    </source>
</evidence>
<dbReference type="Gene3D" id="3.30.565.10">
    <property type="entry name" value="Histidine kinase-like ATPase, C-terminal domain"/>
    <property type="match status" value="1"/>
</dbReference>
<dbReference type="CDD" id="cd00082">
    <property type="entry name" value="HisKA"/>
    <property type="match status" value="1"/>
</dbReference>
<dbReference type="InterPro" id="IPR000014">
    <property type="entry name" value="PAS"/>
</dbReference>
<feature type="transmembrane region" description="Helical" evidence="17">
    <location>
        <begin position="29"/>
        <end position="49"/>
    </location>
</feature>
<dbReference type="SMART" id="SM00387">
    <property type="entry name" value="HATPase_c"/>
    <property type="match status" value="1"/>
</dbReference>
<dbReference type="InterPro" id="IPR036890">
    <property type="entry name" value="HATPase_C_sf"/>
</dbReference>
<dbReference type="PROSITE" id="PS50113">
    <property type="entry name" value="PAC"/>
    <property type="match status" value="2"/>
</dbReference>
<keyword evidence="9" id="KW-0418">Kinase</keyword>
<dbReference type="SMART" id="SM00448">
    <property type="entry name" value="REC"/>
    <property type="match status" value="1"/>
</dbReference>
<dbReference type="InterPro" id="IPR011006">
    <property type="entry name" value="CheY-like_superfamily"/>
</dbReference>
<dbReference type="CDD" id="cd16922">
    <property type="entry name" value="HATPase_EvgS-ArcB-TorS-like"/>
    <property type="match status" value="1"/>
</dbReference>
<dbReference type="PRINTS" id="PR00344">
    <property type="entry name" value="BCTRLSENSOR"/>
</dbReference>
<dbReference type="InterPro" id="IPR001610">
    <property type="entry name" value="PAC"/>
</dbReference>
<evidence type="ECO:0000256" key="10">
    <source>
        <dbReference type="ARBA" id="ARBA00022840"/>
    </source>
</evidence>
<dbReference type="SMART" id="SM00388">
    <property type="entry name" value="HisKA"/>
    <property type="match status" value="1"/>
</dbReference>
<keyword evidence="23" id="KW-1185">Reference proteome</keyword>
<evidence type="ECO:0000256" key="6">
    <source>
        <dbReference type="ARBA" id="ARBA00022553"/>
    </source>
</evidence>
<evidence type="ECO:0000256" key="7">
    <source>
        <dbReference type="ARBA" id="ARBA00022679"/>
    </source>
</evidence>
<comment type="subcellular location">
    <subcellularLocation>
        <location evidence="2">Cell inner membrane</location>
        <topology evidence="2">Multi-pass membrane protein</topology>
    </subcellularLocation>
</comment>
<dbReference type="InterPro" id="IPR003594">
    <property type="entry name" value="HATPase_dom"/>
</dbReference>
<evidence type="ECO:0000259" key="20">
    <source>
        <dbReference type="PROSITE" id="PS50113"/>
    </source>
</evidence>
<protein>
    <recommendedName>
        <fullName evidence="3">histidine kinase</fullName>
        <ecNumber evidence="3">2.7.13.3</ecNumber>
    </recommendedName>
</protein>
<keyword evidence="10" id="KW-0067">ATP-binding</keyword>
<dbReference type="PROSITE" id="PS50894">
    <property type="entry name" value="HPT"/>
    <property type="match status" value="1"/>
</dbReference>
<dbReference type="SUPFAM" id="SSF47384">
    <property type="entry name" value="Homodimeric domain of signal transducing histidine kinase"/>
    <property type="match status" value="1"/>
</dbReference>
<evidence type="ECO:0000256" key="16">
    <source>
        <dbReference type="SAM" id="MobiDB-lite"/>
    </source>
</evidence>
<dbReference type="Gene3D" id="1.20.120.160">
    <property type="entry name" value="HPT domain"/>
    <property type="match status" value="1"/>
</dbReference>
<dbReference type="NCBIfam" id="TIGR00229">
    <property type="entry name" value="sensory_box"/>
    <property type="match status" value="1"/>
</dbReference>
<dbReference type="Pfam" id="PF08447">
    <property type="entry name" value="PAS_3"/>
    <property type="match status" value="1"/>
</dbReference>
<dbReference type="InterPro" id="IPR005467">
    <property type="entry name" value="His_kinase_dom"/>
</dbReference>
<feature type="domain" description="Histidine kinase" evidence="18">
    <location>
        <begin position="333"/>
        <end position="554"/>
    </location>
</feature>
<dbReference type="CDD" id="cd17546">
    <property type="entry name" value="REC_hyHK_CKI1_RcsC-like"/>
    <property type="match status" value="1"/>
</dbReference>
<keyword evidence="7" id="KW-0808">Transferase</keyword>